<evidence type="ECO:0000256" key="5">
    <source>
        <dbReference type="ARBA" id="ARBA00023136"/>
    </source>
</evidence>
<dbReference type="PANTHER" id="PTHR43791:SF19">
    <property type="entry name" value="TRANSPORTER, PUTATIVE (AFU_ORTHOLOGUE AFUA_1G01812)-RELATED"/>
    <property type="match status" value="1"/>
</dbReference>
<dbReference type="PANTHER" id="PTHR43791">
    <property type="entry name" value="PERMEASE-RELATED"/>
    <property type="match status" value="1"/>
</dbReference>
<feature type="transmembrane region" description="Helical" evidence="7">
    <location>
        <begin position="374"/>
        <end position="392"/>
    </location>
</feature>
<keyword evidence="2" id="KW-0813">Transport</keyword>
<feature type="transmembrane region" description="Helical" evidence="7">
    <location>
        <begin position="167"/>
        <end position="190"/>
    </location>
</feature>
<feature type="region of interest" description="Disordered" evidence="6">
    <location>
        <begin position="1"/>
        <end position="47"/>
    </location>
</feature>
<dbReference type="EMBL" id="KZ819283">
    <property type="protein sequence ID" value="PWO01390.1"/>
    <property type="molecule type" value="Genomic_DNA"/>
</dbReference>
<reference evidence="9 10" key="1">
    <citation type="journal article" date="2018" name="Mol. Biol. Evol.">
        <title>Broad Genomic Sampling Reveals a Smut Pathogenic Ancestry of the Fungal Clade Ustilaginomycotina.</title>
        <authorList>
            <person name="Kijpornyongpan T."/>
            <person name="Mondo S.J."/>
            <person name="Barry K."/>
            <person name="Sandor L."/>
            <person name="Lee J."/>
            <person name="Lipzen A."/>
            <person name="Pangilinan J."/>
            <person name="LaButti K."/>
            <person name="Hainaut M."/>
            <person name="Henrissat B."/>
            <person name="Grigoriev I.V."/>
            <person name="Spatafora J.W."/>
            <person name="Aime M.C."/>
        </authorList>
    </citation>
    <scope>NUCLEOTIDE SEQUENCE [LARGE SCALE GENOMIC DNA]</scope>
    <source>
        <strain evidence="9 10">MCA 4186</strain>
    </source>
</reference>
<feature type="transmembrane region" description="Helical" evidence="7">
    <location>
        <begin position="76"/>
        <end position="94"/>
    </location>
</feature>
<dbReference type="GeneID" id="37268909"/>
<evidence type="ECO:0000256" key="6">
    <source>
        <dbReference type="SAM" id="MobiDB-lite"/>
    </source>
</evidence>
<dbReference type="SUPFAM" id="SSF103473">
    <property type="entry name" value="MFS general substrate transporter"/>
    <property type="match status" value="1"/>
</dbReference>
<dbReference type="OrthoDB" id="2962993at2759"/>
<dbReference type="PROSITE" id="PS50850">
    <property type="entry name" value="MFS"/>
    <property type="match status" value="1"/>
</dbReference>
<dbReference type="InterPro" id="IPR011701">
    <property type="entry name" value="MFS"/>
</dbReference>
<gene>
    <name evidence="9" type="ORF">FA09DRAFT_327319</name>
</gene>
<organism evidence="9 10">
    <name type="scientific">Tilletiopsis washingtonensis</name>
    <dbReference type="NCBI Taxonomy" id="58919"/>
    <lineage>
        <taxon>Eukaryota</taxon>
        <taxon>Fungi</taxon>
        <taxon>Dikarya</taxon>
        <taxon>Basidiomycota</taxon>
        <taxon>Ustilaginomycotina</taxon>
        <taxon>Exobasidiomycetes</taxon>
        <taxon>Entylomatales</taxon>
        <taxon>Entylomatales incertae sedis</taxon>
        <taxon>Tilletiopsis</taxon>
    </lineage>
</organism>
<dbReference type="RefSeq" id="XP_025601668.1">
    <property type="nucleotide sequence ID" value="XM_025741365.1"/>
</dbReference>
<comment type="subcellular location">
    <subcellularLocation>
        <location evidence="1">Membrane</location>
        <topology evidence="1">Multi-pass membrane protein</topology>
    </subcellularLocation>
</comment>
<accession>A0A316ZIM8</accession>
<dbReference type="FunFam" id="1.20.1250.20:FF:000034">
    <property type="entry name" value="MFS general substrate transporter"/>
    <property type="match status" value="1"/>
</dbReference>
<dbReference type="Pfam" id="PF07690">
    <property type="entry name" value="MFS_1"/>
    <property type="match status" value="1"/>
</dbReference>
<dbReference type="Proteomes" id="UP000245946">
    <property type="component" value="Unassembled WGS sequence"/>
</dbReference>
<feature type="transmembrane region" description="Helical" evidence="7">
    <location>
        <begin position="114"/>
        <end position="135"/>
    </location>
</feature>
<feature type="domain" description="Major facilitator superfamily (MFS) profile" evidence="8">
    <location>
        <begin position="76"/>
        <end position="487"/>
    </location>
</feature>
<dbReference type="InterPro" id="IPR036259">
    <property type="entry name" value="MFS_trans_sf"/>
</dbReference>
<keyword evidence="4 7" id="KW-1133">Transmembrane helix</keyword>
<feature type="transmembrane region" description="Helical" evidence="7">
    <location>
        <begin position="310"/>
        <end position="330"/>
    </location>
</feature>
<keyword evidence="10" id="KW-1185">Reference proteome</keyword>
<dbReference type="STRING" id="58919.A0A316ZIM8"/>
<evidence type="ECO:0000256" key="1">
    <source>
        <dbReference type="ARBA" id="ARBA00004141"/>
    </source>
</evidence>
<sequence length="561" mass="60995">MASVPPPVVHTEQPAFLRAGADDKKLSPVEAETKSAHGSADDGAETEAERNMTVAEYAASQGVDEKKLMRKVDMHLIPWLSVLYLLSFLDRSAIGNARLFGLEASLGMSSREFGIATSVFFFTYAFFEVPSNILLKRMRPSVWFPLLTFFVGVTMLAQGLVHSYGGLVAARVCLGIAEAGLFPGVNYLLSGYYKRGEFGIRAAVFFSAATASGAFGGLLSVALSRMNGIGGYEGWRWIFIIIGLATVVSSIISIWLCEDFPDTAKFLTEPERRVIMRRLRAEQPSVAGEKFTWAAVGKGFVDWKTWVGSLMYIGVDAPLYAFSVFTPTIVRALGYSSINANLLSVPIYVLACIVTVFVGLAANKYKDRRAQLSLGFLCVGIGGYVVLAASRLPGLSYGAIFFAACGIYPLIPNTIALTISSVEGSYKRSVVSGFIISMGNLQGAGSTNAYPRNQAPWYTAGHGVVIMYLGVGLITTLLYYIGVKHENARRERGACDETILDDASAEGVERARVAREEEMAGYGFWKRLLAKYHEQSGGTYATVEEARRLKGDAYSGHRYSL</sequence>
<dbReference type="GO" id="GO:0022857">
    <property type="term" value="F:transmembrane transporter activity"/>
    <property type="evidence" value="ECO:0007669"/>
    <property type="project" value="InterPro"/>
</dbReference>
<protein>
    <submittedName>
        <fullName evidence="9">MFS general substrate transporter</fullName>
    </submittedName>
</protein>
<dbReference type="FunFam" id="1.20.1250.20:FF:000013">
    <property type="entry name" value="MFS general substrate transporter"/>
    <property type="match status" value="1"/>
</dbReference>
<dbReference type="AlphaFoldDB" id="A0A316ZIM8"/>
<keyword evidence="3 7" id="KW-0812">Transmembrane</keyword>
<evidence type="ECO:0000313" key="9">
    <source>
        <dbReference type="EMBL" id="PWO01390.1"/>
    </source>
</evidence>
<evidence type="ECO:0000259" key="8">
    <source>
        <dbReference type="PROSITE" id="PS50850"/>
    </source>
</evidence>
<feature type="transmembrane region" description="Helical" evidence="7">
    <location>
        <begin position="235"/>
        <end position="257"/>
    </location>
</feature>
<feature type="compositionally biased region" description="Basic and acidic residues" evidence="6">
    <location>
        <begin position="20"/>
        <end position="35"/>
    </location>
</feature>
<feature type="transmembrane region" description="Helical" evidence="7">
    <location>
        <begin position="142"/>
        <end position="161"/>
    </location>
</feature>
<feature type="transmembrane region" description="Helical" evidence="7">
    <location>
        <begin position="398"/>
        <end position="419"/>
    </location>
</feature>
<dbReference type="Gene3D" id="1.20.1250.20">
    <property type="entry name" value="MFS general substrate transporter like domains"/>
    <property type="match status" value="2"/>
</dbReference>
<evidence type="ECO:0000256" key="7">
    <source>
        <dbReference type="SAM" id="Phobius"/>
    </source>
</evidence>
<keyword evidence="5 7" id="KW-0472">Membrane</keyword>
<proteinExistence type="predicted"/>
<evidence type="ECO:0000256" key="3">
    <source>
        <dbReference type="ARBA" id="ARBA00022692"/>
    </source>
</evidence>
<feature type="transmembrane region" description="Helical" evidence="7">
    <location>
        <begin position="202"/>
        <end position="223"/>
    </location>
</feature>
<feature type="transmembrane region" description="Helical" evidence="7">
    <location>
        <begin position="342"/>
        <end position="362"/>
    </location>
</feature>
<feature type="transmembrane region" description="Helical" evidence="7">
    <location>
        <begin position="431"/>
        <end position="451"/>
    </location>
</feature>
<dbReference type="GO" id="GO:0016020">
    <property type="term" value="C:membrane"/>
    <property type="evidence" value="ECO:0007669"/>
    <property type="project" value="UniProtKB-SubCell"/>
</dbReference>
<evidence type="ECO:0000313" key="10">
    <source>
        <dbReference type="Proteomes" id="UP000245946"/>
    </source>
</evidence>
<feature type="transmembrane region" description="Helical" evidence="7">
    <location>
        <begin position="457"/>
        <end position="482"/>
    </location>
</feature>
<evidence type="ECO:0000256" key="2">
    <source>
        <dbReference type="ARBA" id="ARBA00022448"/>
    </source>
</evidence>
<dbReference type="InterPro" id="IPR020846">
    <property type="entry name" value="MFS_dom"/>
</dbReference>
<evidence type="ECO:0000256" key="4">
    <source>
        <dbReference type="ARBA" id="ARBA00022989"/>
    </source>
</evidence>
<name>A0A316ZIM8_9BASI</name>